<dbReference type="SUPFAM" id="SSF111283">
    <property type="entry name" value="Putative modulator of DNA gyrase, PmbA/TldD"/>
    <property type="match status" value="1"/>
</dbReference>
<evidence type="ECO:0000313" key="4">
    <source>
        <dbReference type="Proteomes" id="UP000502508"/>
    </source>
</evidence>
<reference evidence="3 4" key="2">
    <citation type="submission" date="2020-03" db="EMBL/GenBank/DDBJ databases">
        <authorList>
            <person name="Ichikawa N."/>
            <person name="Kimura A."/>
            <person name="Kitahashi Y."/>
            <person name="Uohara A."/>
        </authorList>
    </citation>
    <scope>NUCLEOTIDE SEQUENCE [LARGE SCALE GENOMIC DNA]</scope>
    <source>
        <strain evidence="3 4">NBRC 107702</strain>
    </source>
</reference>
<dbReference type="InterPro" id="IPR045569">
    <property type="entry name" value="Metalloprtase-TldD/E_C"/>
</dbReference>
<gene>
    <name evidence="3" type="ORF">Pflav_062960</name>
</gene>
<dbReference type="AlphaFoldDB" id="A0A6F8Y1A5"/>
<dbReference type="GO" id="GO:0006508">
    <property type="term" value="P:proteolysis"/>
    <property type="evidence" value="ECO:0007669"/>
    <property type="project" value="InterPro"/>
</dbReference>
<accession>A0A6F8Y1A5</accession>
<keyword evidence="4" id="KW-1185">Reference proteome</keyword>
<feature type="region of interest" description="Disordered" evidence="1">
    <location>
        <begin position="428"/>
        <end position="465"/>
    </location>
</feature>
<dbReference type="Gene3D" id="3.30.2290.10">
    <property type="entry name" value="PmbA/TldD superfamily"/>
    <property type="match status" value="1"/>
</dbReference>
<dbReference type="GO" id="GO:0008237">
    <property type="term" value="F:metallopeptidase activity"/>
    <property type="evidence" value="ECO:0007669"/>
    <property type="project" value="InterPro"/>
</dbReference>
<proteinExistence type="predicted"/>
<sequence>MEDIARRVLSMVGPGVEAEVFVGHTALALTRFANSFIHQNVADATTSVRLRLHADGRTASGSTTVTTDEGLAGLVRRTREAARLLPPDPAWPGLAPPAPLAGEGNWDEATAQASPDARADRVHAFVDAAGGLETAGYCRTMYAAGAFANSAGQSVTGRTAEVAMDAIARIEGADGLGRLASGRLSEVDGAVLGARAAAKARASADAVELPPGRYEVVLEAPAVADLLQNLALYGFNGKAYNERRSFAEPGAEQFDRAITLVDDTLGAAGLGLPFDAEGTPKRRVAFVSSGVTESLAHDRRTAAEAGAETTGHALPGGNTFGAFPASMRLEPGPASASPTELGVVVDPAAAALVAGVERGLLVTDLWYTRVLDPKSLVVTGLTRNGVWLIENGEITTPVRNFRFTQSYPQALAPGAVLGWARPSRRCPTVGAPPGVPRRPSAWPRGTSPAALRADPPPAPVRSKLLPATWGSFDHRGRRA</sequence>
<reference evidence="3 4" key="1">
    <citation type="submission" date="2020-03" db="EMBL/GenBank/DDBJ databases">
        <title>Whole genome shotgun sequence of Phytohabitans flavus NBRC 107702.</title>
        <authorList>
            <person name="Komaki H."/>
            <person name="Tamura T."/>
        </authorList>
    </citation>
    <scope>NUCLEOTIDE SEQUENCE [LARGE SCALE GENOMIC DNA]</scope>
    <source>
        <strain evidence="3 4">NBRC 107702</strain>
    </source>
</reference>
<dbReference type="EMBL" id="AP022870">
    <property type="protein sequence ID" value="BCB79886.1"/>
    <property type="molecule type" value="Genomic_DNA"/>
</dbReference>
<dbReference type="PANTHER" id="PTHR43666:SF1">
    <property type="entry name" value="CONSERVED PROTEIN"/>
    <property type="match status" value="1"/>
</dbReference>
<dbReference type="Proteomes" id="UP000502508">
    <property type="component" value="Chromosome"/>
</dbReference>
<evidence type="ECO:0000256" key="1">
    <source>
        <dbReference type="SAM" id="MobiDB-lite"/>
    </source>
</evidence>
<feature type="domain" description="Metalloprotease TldD/E C-terminal" evidence="2">
    <location>
        <begin position="211"/>
        <end position="411"/>
    </location>
</feature>
<dbReference type="PANTHER" id="PTHR43666">
    <property type="entry name" value="TLDD PROTEIN"/>
    <property type="match status" value="1"/>
</dbReference>
<protein>
    <submittedName>
        <fullName evidence="3">Peptidase U62</fullName>
    </submittedName>
</protein>
<dbReference type="InterPro" id="IPR035068">
    <property type="entry name" value="TldD/PmbA_N"/>
</dbReference>
<organism evidence="3 4">
    <name type="scientific">Phytohabitans flavus</name>
    <dbReference type="NCBI Taxonomy" id="1076124"/>
    <lineage>
        <taxon>Bacteria</taxon>
        <taxon>Bacillati</taxon>
        <taxon>Actinomycetota</taxon>
        <taxon>Actinomycetes</taxon>
        <taxon>Micromonosporales</taxon>
        <taxon>Micromonosporaceae</taxon>
    </lineage>
</organism>
<name>A0A6F8Y1A5_9ACTN</name>
<evidence type="ECO:0000313" key="3">
    <source>
        <dbReference type="EMBL" id="BCB79886.1"/>
    </source>
</evidence>
<dbReference type="KEGG" id="pfla:Pflav_062960"/>
<dbReference type="InterPro" id="IPR036059">
    <property type="entry name" value="TldD/PmbA_sf"/>
</dbReference>
<evidence type="ECO:0000259" key="2">
    <source>
        <dbReference type="Pfam" id="PF19289"/>
    </source>
</evidence>
<dbReference type="Pfam" id="PF19289">
    <property type="entry name" value="PmbA_TldD_3rd"/>
    <property type="match status" value="1"/>
</dbReference>